<dbReference type="EMBL" id="AP018892">
    <property type="protein sequence ID" value="BBF90167.1"/>
    <property type="molecule type" value="Genomic_DNA"/>
</dbReference>
<dbReference type="EMBL" id="AP018892">
    <property type="protein sequence ID" value="BBF90181.1"/>
    <property type="molecule type" value="Genomic_DNA"/>
</dbReference>
<proteinExistence type="predicted"/>
<feature type="domain" description="Reverse transcriptase zinc-binding" evidence="1">
    <location>
        <begin position="153"/>
        <end position="237"/>
    </location>
</feature>
<accession>A0A679BBY4</accession>
<dbReference type="EMBL" id="AP018893">
    <property type="protein sequence ID" value="BBF90185.1"/>
    <property type="molecule type" value="Genomic_DNA"/>
</dbReference>
<evidence type="ECO:0000313" key="2">
    <source>
        <dbReference type="EMBL" id="BBF90161.1"/>
    </source>
</evidence>
<reference evidence="2" key="2">
    <citation type="submission" date="2018-08" db="EMBL/GenBank/DDBJ databases">
        <title>Oryza rufipogon genomic DNA, chromosome 11, BAC clone:ORUFIa0076A08.</title>
        <authorList>
            <person name="Wu J."/>
            <person name="Kanamori H."/>
        </authorList>
    </citation>
    <scope>NUCLEOTIDE SEQUENCE</scope>
    <source>
        <strain evidence="2">W1943</strain>
    </source>
</reference>
<sequence length="336" mass="38942">MSDVVVTLKKITKDYVKLMATTRPAKKVMATTLTLVDVGMDGAGSRRSYLTCLTTQSLLGDGKNARFWSSKWLDNQTPQLIAPDIFMVSKRKNRTVQDAILENNWIRDIDISRITEAYQLQQYVHLWRMIRDMRPLNESYDRIRWNITANGQYSAKSANRLQFLLAAKSVFYQSIWKAWAPPKCKFFSWLVTQNRVCTADRLEKRGWQNQKTCPLCYIVDESALHLLAKCRLTKRIWTEIQRWTGTDLQMDNWENCHSVEQWWTLVAESPSTPRKPLRTLVILISWEIWCKRNARIFCNNASAPSSILAKIKEEGRAWVKAEAATLQEFGILGDIA</sequence>
<protein>
    <submittedName>
        <fullName evidence="4">Reverse transcriptase-like</fullName>
    </submittedName>
    <submittedName>
        <fullName evidence="2">Transposon-like</fullName>
    </submittedName>
</protein>
<dbReference type="AlphaFoldDB" id="A0A679BBY4"/>
<evidence type="ECO:0000313" key="4">
    <source>
        <dbReference type="EMBL" id="BBF90181.1"/>
    </source>
</evidence>
<dbReference type="GO" id="GO:0003964">
    <property type="term" value="F:RNA-directed DNA polymerase activity"/>
    <property type="evidence" value="ECO:0007669"/>
    <property type="project" value="UniProtKB-KW"/>
</dbReference>
<evidence type="ECO:0000313" key="5">
    <source>
        <dbReference type="EMBL" id="BBF90185.1"/>
    </source>
</evidence>
<name>A0A679BBY4_ORYRU</name>
<keyword evidence="4" id="KW-0548">Nucleotidyltransferase</keyword>
<keyword evidence="4" id="KW-0695">RNA-directed DNA polymerase</keyword>
<dbReference type="PANTHER" id="PTHR36617">
    <property type="entry name" value="PROTEIN, PUTATIVE-RELATED"/>
    <property type="match status" value="1"/>
</dbReference>
<evidence type="ECO:0000313" key="3">
    <source>
        <dbReference type="EMBL" id="BBF90167.1"/>
    </source>
</evidence>
<keyword evidence="4" id="KW-0808">Transferase</keyword>
<dbReference type="EMBL" id="AP018891">
    <property type="protein sequence ID" value="BBF90161.1"/>
    <property type="molecule type" value="Genomic_DNA"/>
</dbReference>
<dbReference type="PANTHER" id="PTHR36617:SF8">
    <property type="entry name" value="OS10G0457800 PROTEIN"/>
    <property type="match status" value="1"/>
</dbReference>
<evidence type="ECO:0000259" key="1">
    <source>
        <dbReference type="Pfam" id="PF13966"/>
    </source>
</evidence>
<reference evidence="5" key="1">
    <citation type="submission" date="2018-08" db="EMBL/GenBank/DDBJ databases">
        <title>Oryza rufipogon genomic DNA, chromosome 11, BAC clone:ORUFIa0001E23.</title>
        <authorList>
            <person name="Wu J."/>
            <person name="Kanamori H."/>
        </authorList>
    </citation>
    <scope>NUCLEOTIDE SEQUENCE</scope>
    <source>
        <strain evidence="5">W1943</strain>
    </source>
</reference>
<dbReference type="Pfam" id="PF13966">
    <property type="entry name" value="zf-RVT"/>
    <property type="match status" value="1"/>
</dbReference>
<organism evidence="2">
    <name type="scientific">Oryza rufipogon</name>
    <name type="common">Brownbeard rice</name>
    <name type="synonym">Asian wild rice</name>
    <dbReference type="NCBI Taxonomy" id="4529"/>
    <lineage>
        <taxon>Eukaryota</taxon>
        <taxon>Viridiplantae</taxon>
        <taxon>Streptophyta</taxon>
        <taxon>Embryophyta</taxon>
        <taxon>Tracheophyta</taxon>
        <taxon>Spermatophyta</taxon>
        <taxon>Magnoliopsida</taxon>
        <taxon>Liliopsida</taxon>
        <taxon>Poales</taxon>
        <taxon>Poaceae</taxon>
        <taxon>BOP clade</taxon>
        <taxon>Oryzoideae</taxon>
        <taxon>Oryzeae</taxon>
        <taxon>Oryzinae</taxon>
        <taxon>Oryza</taxon>
    </lineage>
</organism>
<dbReference type="InterPro" id="IPR026960">
    <property type="entry name" value="RVT-Znf"/>
</dbReference>
<reference evidence="3" key="3">
    <citation type="submission" date="2018-08" db="EMBL/GenBank/DDBJ databases">
        <title>Oryza rufipogon genomic DNA, chromosome 11, BAC clone:ORUFIb0034B04.</title>
        <authorList>
            <person name="Wu J."/>
            <person name="Kanamori H."/>
        </authorList>
    </citation>
    <scope>NUCLEOTIDE SEQUENCE</scope>
    <source>
        <strain evidence="3">W1943</strain>
    </source>
</reference>
<gene>
    <name evidence="2" type="primary">ORUFIa0076A08.19</name>
    <name evidence="5" type="synonym">ORUFIa0001E23.14</name>
    <name evidence="3" type="synonym">ORUFIb0034B04.12</name>
    <name evidence="4" type="synonym">ORUFIb0034B04.45</name>
</gene>